<dbReference type="InterPro" id="IPR013785">
    <property type="entry name" value="Aldolase_TIM"/>
</dbReference>
<dbReference type="PROSITE" id="PS00806">
    <property type="entry name" value="ALDOLASE_CLASS_II_2"/>
    <property type="match status" value="1"/>
</dbReference>
<evidence type="ECO:0000313" key="2">
    <source>
        <dbReference type="EMBL" id="WBW49381.1"/>
    </source>
</evidence>
<dbReference type="InterPro" id="IPR000771">
    <property type="entry name" value="FBA_II"/>
</dbReference>
<protein>
    <submittedName>
        <fullName evidence="2">Ketose-bisphosphate aldolase</fullName>
    </submittedName>
</protein>
<keyword evidence="3" id="KW-1185">Reference proteome</keyword>
<dbReference type="PANTHER" id="PTHR30304">
    <property type="entry name" value="D-TAGATOSE-1,6-BISPHOSPHATE ALDOLASE"/>
    <property type="match status" value="1"/>
</dbReference>
<evidence type="ECO:0000256" key="1">
    <source>
        <dbReference type="ARBA" id="ARBA00001947"/>
    </source>
</evidence>
<dbReference type="PIRSF" id="PIRSF001359">
    <property type="entry name" value="F_bP_aldolase_II"/>
    <property type="match status" value="1"/>
</dbReference>
<dbReference type="Pfam" id="PF01116">
    <property type="entry name" value="F_bP_aldolase"/>
    <property type="match status" value="1"/>
</dbReference>
<name>A0ABY7QSS7_9FIRM</name>
<dbReference type="InterPro" id="IPR050246">
    <property type="entry name" value="Class_II_FBP_aldolase"/>
</dbReference>
<dbReference type="PANTHER" id="PTHR30304:SF0">
    <property type="entry name" value="D-TAGATOSE-1,6-BISPHOSPHATE ALDOLASE SUBUNIT GATY-RELATED"/>
    <property type="match status" value="1"/>
</dbReference>
<gene>
    <name evidence="2" type="ORF">O6R05_05055</name>
</gene>
<dbReference type="RefSeq" id="WP_271190913.1">
    <property type="nucleotide sequence ID" value="NZ_CP115667.1"/>
</dbReference>
<dbReference type="Gene3D" id="3.20.20.70">
    <property type="entry name" value="Aldolase class I"/>
    <property type="match status" value="1"/>
</dbReference>
<reference evidence="2 3" key="1">
    <citation type="submission" date="2023-01" db="EMBL/GenBank/DDBJ databases">
        <authorList>
            <person name="Lee S.H."/>
            <person name="Jung H.S."/>
            <person name="Yun J.U."/>
        </authorList>
    </citation>
    <scope>NUCLEOTIDE SEQUENCE [LARGE SCALE GENOMIC DNA]</scope>
    <source>
        <strain evidence="2 3">CBA3646</strain>
    </source>
</reference>
<evidence type="ECO:0000313" key="3">
    <source>
        <dbReference type="Proteomes" id="UP001210339"/>
    </source>
</evidence>
<dbReference type="CDD" id="cd00947">
    <property type="entry name" value="TBP_aldolase_IIB"/>
    <property type="match status" value="1"/>
</dbReference>
<sequence>MSLVTMEYLVQRAWRDSSCIPAFNVGSLEMIRGAVQAAEALNKPIIIQIAERLLHYSPLEYIGPAMVSAAKEATVDVAVNMDHSRSMHVITKALELGFTSVMYDGSMDTFDVNIQGTRQVVARAKTYGASVEGELGLVGGSEDGLSDHGIQCTNPDLAREFCEKTGISALAVAIGNAHGDYPTAPELAFDILDAINERAQIPLVLHGGSGLSDDDFRKAVSLGIAKINIGTASFNKVTQFADNYLSSAVKPDYFGLNEAMTEGMYENAIKHIKVFTGMA</sequence>
<dbReference type="NCBIfam" id="TIGR00167">
    <property type="entry name" value="cbbA"/>
    <property type="match status" value="1"/>
</dbReference>
<proteinExistence type="predicted"/>
<accession>A0ABY7QSS7</accession>
<dbReference type="EMBL" id="CP115667">
    <property type="protein sequence ID" value="WBW49381.1"/>
    <property type="molecule type" value="Genomic_DNA"/>
</dbReference>
<dbReference type="Proteomes" id="UP001210339">
    <property type="component" value="Chromosome"/>
</dbReference>
<organism evidence="2 3">
    <name type="scientific">Peptoniphilus equinus</name>
    <dbReference type="NCBI Taxonomy" id="3016343"/>
    <lineage>
        <taxon>Bacteria</taxon>
        <taxon>Bacillati</taxon>
        <taxon>Bacillota</taxon>
        <taxon>Tissierellia</taxon>
        <taxon>Tissierellales</taxon>
        <taxon>Peptoniphilaceae</taxon>
        <taxon>Peptoniphilus</taxon>
    </lineage>
</organism>
<comment type="cofactor">
    <cofactor evidence="1">
        <name>Zn(2+)</name>
        <dbReference type="ChEBI" id="CHEBI:29105"/>
    </cofactor>
</comment>
<dbReference type="SUPFAM" id="SSF51569">
    <property type="entry name" value="Aldolase"/>
    <property type="match status" value="1"/>
</dbReference>